<dbReference type="SMART" id="SM00564">
    <property type="entry name" value="PQQ"/>
    <property type="match status" value="4"/>
</dbReference>
<comment type="caution">
    <text evidence="3">The sequence shown here is derived from an EMBL/GenBank/DDBJ whole genome shotgun (WGS) entry which is preliminary data.</text>
</comment>
<dbReference type="InterPro" id="IPR011047">
    <property type="entry name" value="Quinoprotein_ADH-like_sf"/>
</dbReference>
<dbReference type="CDD" id="cd00146">
    <property type="entry name" value="PKD"/>
    <property type="match status" value="1"/>
</dbReference>
<protein>
    <recommendedName>
        <fullName evidence="2">PKD/Chitinase domain-containing protein</fullName>
    </recommendedName>
</protein>
<evidence type="ECO:0000259" key="2">
    <source>
        <dbReference type="SMART" id="SM00089"/>
    </source>
</evidence>
<dbReference type="RefSeq" id="WP_227776577.1">
    <property type="nucleotide sequence ID" value="NZ_BAABKX010000001.1"/>
</dbReference>
<name>A0AAV3UFB9_9EURY</name>
<dbReference type="SMART" id="SM00089">
    <property type="entry name" value="PKD"/>
    <property type="match status" value="1"/>
</dbReference>
<accession>A0AAV3UFB9</accession>
<dbReference type="Gene3D" id="2.40.10.480">
    <property type="match status" value="3"/>
</dbReference>
<organism evidence="3 4">
    <name type="scientific">Haladaptatus pallidirubidus</name>
    <dbReference type="NCBI Taxonomy" id="1008152"/>
    <lineage>
        <taxon>Archaea</taxon>
        <taxon>Methanobacteriati</taxon>
        <taxon>Methanobacteriota</taxon>
        <taxon>Stenosarchaea group</taxon>
        <taxon>Halobacteria</taxon>
        <taxon>Halobacteriales</taxon>
        <taxon>Haladaptataceae</taxon>
        <taxon>Haladaptatus</taxon>
    </lineage>
</organism>
<feature type="region of interest" description="Disordered" evidence="1">
    <location>
        <begin position="252"/>
        <end position="313"/>
    </location>
</feature>
<dbReference type="SUPFAM" id="SSF50998">
    <property type="entry name" value="Quinoprotein alcohol dehydrogenase-like"/>
    <property type="match status" value="1"/>
</dbReference>
<dbReference type="InterPro" id="IPR018391">
    <property type="entry name" value="PQQ_b-propeller_rpt"/>
</dbReference>
<proteinExistence type="predicted"/>
<dbReference type="Pfam" id="PF13360">
    <property type="entry name" value="PQQ_2"/>
    <property type="match status" value="1"/>
</dbReference>
<dbReference type="Pfam" id="PF18911">
    <property type="entry name" value="PKD_4"/>
    <property type="match status" value="1"/>
</dbReference>
<feature type="domain" description="PKD/Chitinase" evidence="2">
    <location>
        <begin position="278"/>
        <end position="365"/>
    </location>
</feature>
<dbReference type="Proteomes" id="UP001501729">
    <property type="component" value="Unassembled WGS sequence"/>
</dbReference>
<reference evidence="3 4" key="1">
    <citation type="journal article" date="2019" name="Int. J. Syst. Evol. Microbiol.">
        <title>The Global Catalogue of Microorganisms (GCM) 10K type strain sequencing project: providing services to taxonomists for standard genome sequencing and annotation.</title>
        <authorList>
            <consortium name="The Broad Institute Genomics Platform"/>
            <consortium name="The Broad Institute Genome Sequencing Center for Infectious Disease"/>
            <person name="Wu L."/>
            <person name="Ma J."/>
        </authorList>
    </citation>
    <scope>NUCLEOTIDE SEQUENCE [LARGE SCALE GENOMIC DNA]</scope>
    <source>
        <strain evidence="3 4">JCM 17504</strain>
    </source>
</reference>
<dbReference type="SUPFAM" id="SSF49299">
    <property type="entry name" value="PKD domain"/>
    <property type="match status" value="1"/>
</dbReference>
<dbReference type="InterPro" id="IPR022409">
    <property type="entry name" value="PKD/Chitinase_dom"/>
</dbReference>
<evidence type="ECO:0000313" key="3">
    <source>
        <dbReference type="EMBL" id="GAA5047505.1"/>
    </source>
</evidence>
<dbReference type="InterPro" id="IPR035986">
    <property type="entry name" value="PKD_dom_sf"/>
</dbReference>
<dbReference type="PANTHER" id="PTHR34512">
    <property type="entry name" value="CELL SURFACE PROTEIN"/>
    <property type="match status" value="1"/>
</dbReference>
<dbReference type="Gene3D" id="2.60.40.10">
    <property type="entry name" value="Immunoglobulins"/>
    <property type="match status" value="1"/>
</dbReference>
<sequence>MTVWTAPDVRGSMSVADGSVYVLNDTEGRIISLDADAGTEQWNTTLPVDEDDVSGYAISNGVIYLTANPDTVYALSADDGSALWTKTAEHSMADSTIDEISAPAVANGVVYVGTDDDYEWNKPENSEEMGAVHAFGGQTGEEVWRFETAADIQGPPTVADGQVYIGGEYASQDAWEDESEYSDHPSDLVGTVYSSNVVYALDADSGDESWSYAVSRYTNDKRVRGIAVANGDVYAWTDDDATYYPSGELFALTSSDERPNSDERLADDSLYEQNSRPTETIETEPPNADEKEFEGGETVSLDASNSTDSDGEIVSYEWDLDGDGEFETTGTTAEVTVPDCEILEVTLRVTDDDGSVGTGSAELRGK</sequence>
<feature type="compositionally biased region" description="Basic and acidic residues" evidence="1">
    <location>
        <begin position="255"/>
        <end position="267"/>
    </location>
</feature>
<evidence type="ECO:0000313" key="4">
    <source>
        <dbReference type="Proteomes" id="UP001501729"/>
    </source>
</evidence>
<dbReference type="InterPro" id="IPR013783">
    <property type="entry name" value="Ig-like_fold"/>
</dbReference>
<dbReference type="AlphaFoldDB" id="A0AAV3UFB9"/>
<dbReference type="InterPro" id="IPR000601">
    <property type="entry name" value="PKD_dom"/>
</dbReference>
<dbReference type="InterPro" id="IPR002372">
    <property type="entry name" value="PQQ_rpt_dom"/>
</dbReference>
<dbReference type="PANTHER" id="PTHR34512:SF30">
    <property type="entry name" value="OUTER MEMBRANE PROTEIN ASSEMBLY FACTOR BAMB"/>
    <property type="match status" value="1"/>
</dbReference>
<gene>
    <name evidence="3" type="ORF">GCM10025751_18170</name>
</gene>
<dbReference type="EMBL" id="BAABKX010000001">
    <property type="protein sequence ID" value="GAA5047505.1"/>
    <property type="molecule type" value="Genomic_DNA"/>
</dbReference>
<keyword evidence="4" id="KW-1185">Reference proteome</keyword>
<feature type="compositionally biased region" description="Polar residues" evidence="1">
    <location>
        <begin position="271"/>
        <end position="280"/>
    </location>
</feature>
<evidence type="ECO:0000256" key="1">
    <source>
        <dbReference type="SAM" id="MobiDB-lite"/>
    </source>
</evidence>